<name>A0A0F9KM72_9ZZZZ</name>
<organism evidence="1">
    <name type="scientific">marine sediment metagenome</name>
    <dbReference type="NCBI Taxonomy" id="412755"/>
    <lineage>
        <taxon>unclassified sequences</taxon>
        <taxon>metagenomes</taxon>
        <taxon>ecological metagenomes</taxon>
    </lineage>
</organism>
<gene>
    <name evidence="1" type="ORF">LCGC14_1313530</name>
</gene>
<protein>
    <submittedName>
        <fullName evidence="1">Uncharacterized protein</fullName>
    </submittedName>
</protein>
<reference evidence="1" key="1">
    <citation type="journal article" date="2015" name="Nature">
        <title>Complex archaea that bridge the gap between prokaryotes and eukaryotes.</title>
        <authorList>
            <person name="Spang A."/>
            <person name="Saw J.H."/>
            <person name="Jorgensen S.L."/>
            <person name="Zaremba-Niedzwiedzka K."/>
            <person name="Martijn J."/>
            <person name="Lind A.E."/>
            <person name="van Eijk R."/>
            <person name="Schleper C."/>
            <person name="Guy L."/>
            <person name="Ettema T.J."/>
        </authorList>
    </citation>
    <scope>NUCLEOTIDE SEQUENCE</scope>
</reference>
<accession>A0A0F9KM72</accession>
<dbReference type="EMBL" id="LAZR01007774">
    <property type="protein sequence ID" value="KKM83033.1"/>
    <property type="molecule type" value="Genomic_DNA"/>
</dbReference>
<proteinExistence type="predicted"/>
<dbReference type="AlphaFoldDB" id="A0A0F9KM72"/>
<comment type="caution">
    <text evidence="1">The sequence shown here is derived from an EMBL/GenBank/DDBJ whole genome shotgun (WGS) entry which is preliminary data.</text>
</comment>
<evidence type="ECO:0000313" key="1">
    <source>
        <dbReference type="EMBL" id="KKM83033.1"/>
    </source>
</evidence>
<sequence>MLALTLLACFLVSASAVTASPAQYPSQVLESLELVRISLGDFGYIEYDPFFPVPDAERYEQLIRLLFDAFPNIDPPDLIVIHVLRFADYERVAVEIFGPDFLHKHAEDYENMILLGFNTRWSLSDDLAELYLYQLSDELVVHEMLHHILHRVSPVLVNRLHPRQWPQTLMNNHRTLVQTLQAFLGSPTYKQWLRQAQ</sequence>